<dbReference type="Gene3D" id="1.10.10.10">
    <property type="entry name" value="Winged helix-like DNA-binding domain superfamily/Winged helix DNA-binding domain"/>
    <property type="match status" value="1"/>
</dbReference>
<dbReference type="InterPro" id="IPR016032">
    <property type="entry name" value="Sig_transdc_resp-reg_C-effctor"/>
</dbReference>
<keyword evidence="6" id="KW-1185">Reference proteome</keyword>
<gene>
    <name evidence="5" type="ORF">M3P21_21970</name>
</gene>
<dbReference type="Pfam" id="PF00486">
    <property type="entry name" value="Trans_reg_C"/>
    <property type="match status" value="1"/>
</dbReference>
<dbReference type="RefSeq" id="WP_249713648.1">
    <property type="nucleotide sequence ID" value="NZ_JAMFMB010000061.1"/>
</dbReference>
<dbReference type="Proteomes" id="UP001203880">
    <property type="component" value="Unassembled WGS sequence"/>
</dbReference>
<dbReference type="SMART" id="SM00862">
    <property type="entry name" value="Trans_reg_C"/>
    <property type="match status" value="1"/>
</dbReference>
<reference evidence="5" key="1">
    <citation type="submission" date="2022-05" db="EMBL/GenBank/DDBJ databases">
        <authorList>
            <person name="Park J.-S."/>
        </authorList>
    </citation>
    <scope>NUCLEOTIDE SEQUENCE</scope>
    <source>
        <strain evidence="5">2012CJ41-6</strain>
    </source>
</reference>
<dbReference type="SMART" id="SM00028">
    <property type="entry name" value="TPR"/>
    <property type="match status" value="2"/>
</dbReference>
<evidence type="ECO:0000256" key="2">
    <source>
        <dbReference type="PROSITE-ProRule" id="PRU00339"/>
    </source>
</evidence>
<keyword evidence="2" id="KW-0802">TPR repeat</keyword>
<keyword evidence="1 3" id="KW-0238">DNA-binding</keyword>
<protein>
    <submittedName>
        <fullName evidence="5">Winged helix-turn-helix domain-containing protein</fullName>
    </submittedName>
</protein>
<evidence type="ECO:0000256" key="1">
    <source>
        <dbReference type="ARBA" id="ARBA00023125"/>
    </source>
</evidence>
<dbReference type="SUPFAM" id="SSF46894">
    <property type="entry name" value="C-terminal effector domain of the bipartite response regulators"/>
    <property type="match status" value="1"/>
</dbReference>
<sequence length="517" mass="58157">MIFAFNDCEIDTELFQISRGGTRSGLTPQTAQLLEYLIRNRDRVVLKDDLVEQVWEGRAITDATLSTAIKEVRQAIGDSGRDQHTIRTVHGKGFRFVADISARNTAKSHGLQPNRTVLAVLPFRSLGRGTEESDIADGLTEDTITNLSRFREFVLLSHRTTAQIATDNMSITEMSRSFGVSHVIEGSIRRSPQKMRVTVQVTEAVSGHLVATEQFDRGGETEDLFDIQEEIADLIAGRLGSRHGVMASRLAQTEPIQRTKTWETYRLVARFYEYYRSYDPVIHAATRDQLSDALTQDRHSADGWAAYAMLLLEEYRYHINQRPNVDALALASDAARNAVACDGLHAFAQMTLALTIFYQKDIPGFQAAAARALELNSGHCDVLAEIGSCHLFLGEYKLATELLDRAIELSPVHPGWYHYARCWLYADQGFFEAALLEIEKVPMPDFFWYHAHLAWLHAELGNMHKAEQAVTIMRAMFPEFEEHALSELDLTNINPERGAMAIRGWTKAGLRINLTEA</sequence>
<feature type="repeat" description="TPR" evidence="2">
    <location>
        <begin position="380"/>
        <end position="413"/>
    </location>
</feature>
<evidence type="ECO:0000313" key="6">
    <source>
        <dbReference type="Proteomes" id="UP001203880"/>
    </source>
</evidence>
<feature type="DNA-binding region" description="OmpR/PhoB-type" evidence="3">
    <location>
        <begin position="1"/>
        <end position="98"/>
    </location>
</feature>
<evidence type="ECO:0000256" key="3">
    <source>
        <dbReference type="PROSITE-ProRule" id="PRU01091"/>
    </source>
</evidence>
<accession>A0ABT0Q8G0</accession>
<dbReference type="PROSITE" id="PS51755">
    <property type="entry name" value="OMPR_PHOB"/>
    <property type="match status" value="1"/>
</dbReference>
<comment type="caution">
    <text evidence="5">The sequence shown here is derived from an EMBL/GenBank/DDBJ whole genome shotgun (WGS) entry which is preliminary data.</text>
</comment>
<dbReference type="CDD" id="cd00383">
    <property type="entry name" value="trans_reg_C"/>
    <property type="match status" value="1"/>
</dbReference>
<dbReference type="SUPFAM" id="SSF48452">
    <property type="entry name" value="TPR-like"/>
    <property type="match status" value="1"/>
</dbReference>
<feature type="domain" description="OmpR/PhoB-type" evidence="4">
    <location>
        <begin position="1"/>
        <end position="98"/>
    </location>
</feature>
<dbReference type="InterPro" id="IPR001867">
    <property type="entry name" value="OmpR/PhoB-type_DNA-bd"/>
</dbReference>
<evidence type="ECO:0000313" key="5">
    <source>
        <dbReference type="EMBL" id="MCL6286165.1"/>
    </source>
</evidence>
<dbReference type="InterPro" id="IPR019734">
    <property type="entry name" value="TPR_rpt"/>
</dbReference>
<dbReference type="InterPro" id="IPR036388">
    <property type="entry name" value="WH-like_DNA-bd_sf"/>
</dbReference>
<dbReference type="PROSITE" id="PS50005">
    <property type="entry name" value="TPR"/>
    <property type="match status" value="1"/>
</dbReference>
<dbReference type="InterPro" id="IPR011990">
    <property type="entry name" value="TPR-like_helical_dom_sf"/>
</dbReference>
<proteinExistence type="predicted"/>
<dbReference type="Gene3D" id="3.40.50.10070">
    <property type="entry name" value="TolB, N-terminal domain"/>
    <property type="match status" value="1"/>
</dbReference>
<dbReference type="Gene3D" id="1.25.40.10">
    <property type="entry name" value="Tetratricopeptide repeat domain"/>
    <property type="match status" value="1"/>
</dbReference>
<organism evidence="5 6">
    <name type="scientific">Ruegeria spongiae</name>
    <dbReference type="NCBI Taxonomy" id="2942209"/>
    <lineage>
        <taxon>Bacteria</taxon>
        <taxon>Pseudomonadati</taxon>
        <taxon>Pseudomonadota</taxon>
        <taxon>Alphaproteobacteria</taxon>
        <taxon>Rhodobacterales</taxon>
        <taxon>Roseobacteraceae</taxon>
        <taxon>Ruegeria</taxon>
    </lineage>
</organism>
<evidence type="ECO:0000259" key="4">
    <source>
        <dbReference type="PROSITE" id="PS51755"/>
    </source>
</evidence>
<dbReference type="EMBL" id="JAMFMB010000061">
    <property type="protein sequence ID" value="MCL6286165.1"/>
    <property type="molecule type" value="Genomic_DNA"/>
</dbReference>
<name>A0ABT0Q8G0_9RHOB</name>